<evidence type="ECO:0000256" key="5">
    <source>
        <dbReference type="ARBA" id="ARBA00022737"/>
    </source>
</evidence>
<keyword evidence="3" id="KW-0804">Transcription</keyword>
<dbReference type="InterPro" id="IPR001680">
    <property type="entry name" value="WD40_rpt"/>
</dbReference>
<organism evidence="8 9">
    <name type="scientific">Rhizoctonia solani</name>
    <dbReference type="NCBI Taxonomy" id="456999"/>
    <lineage>
        <taxon>Eukaryota</taxon>
        <taxon>Fungi</taxon>
        <taxon>Dikarya</taxon>
        <taxon>Basidiomycota</taxon>
        <taxon>Agaricomycotina</taxon>
        <taxon>Agaricomycetes</taxon>
        <taxon>Cantharellales</taxon>
        <taxon>Ceratobasidiaceae</taxon>
        <taxon>Rhizoctonia</taxon>
    </lineage>
</organism>
<proteinExistence type="inferred from homology"/>
<keyword evidence="6" id="KW-0539">Nucleus</keyword>
<evidence type="ECO:0000256" key="4">
    <source>
        <dbReference type="ARBA" id="ARBA00022574"/>
    </source>
</evidence>
<gene>
    <name evidence="8" type="ORF">RHS03_09136</name>
</gene>
<dbReference type="InterPro" id="IPR020472">
    <property type="entry name" value="WD40_PAC1"/>
</dbReference>
<keyword evidence="3" id="KW-0806">Transcription termination</keyword>
<dbReference type="AlphaFoldDB" id="A0A8H7HIS7"/>
<keyword evidence="5" id="KW-0677">Repeat</keyword>
<evidence type="ECO:0000256" key="1">
    <source>
        <dbReference type="ARBA" id="ARBA00004123"/>
    </source>
</evidence>
<evidence type="ECO:0000313" key="8">
    <source>
        <dbReference type="EMBL" id="KAF8689034.1"/>
    </source>
</evidence>
<reference evidence="8" key="1">
    <citation type="submission" date="2020-09" db="EMBL/GenBank/DDBJ databases">
        <title>Comparative genome analyses of four rice-infecting Rhizoctonia solani isolates reveal extensive enrichment of homogalacturonan modification genes.</title>
        <authorList>
            <person name="Lee D.-Y."/>
            <person name="Jeon J."/>
            <person name="Kim K.-T."/>
            <person name="Cheong K."/>
            <person name="Song H."/>
            <person name="Choi G."/>
            <person name="Ko J."/>
            <person name="Opiyo S.O."/>
            <person name="Zuo S."/>
            <person name="Madhav S."/>
            <person name="Lee Y.-H."/>
            <person name="Wang G.-L."/>
        </authorList>
    </citation>
    <scope>NUCLEOTIDE SEQUENCE</scope>
    <source>
        <strain evidence="8">AG1-IA WGL</strain>
    </source>
</reference>
<dbReference type="SUPFAM" id="SSF50978">
    <property type="entry name" value="WD40 repeat-like"/>
    <property type="match status" value="1"/>
</dbReference>
<sequence>MANPPVSSHGSGTPGQIILDENIMACTSKLKINEKKTYSLAVLQQRLKPSRIFKSAVENDASGPPGRYNLPNHITGLTFDDFGDFLLTASEDETFRLYNAKTGKHVKTLASKKYGVDLPRFTHKNTTIVYASTKEDDTIRYHSLHDNKYLQYFRGHKKKVISLDVSPVDDGFMSSSLDNTVRLWDLRSPQCRGLLNLPAPPVVAYDSTGVVFAVAVNQYSRILLYDMSNFDKDPFKTIHLDDVRLAKISYPPRIPVMTSMSFSTNGKWLLVGTAGEVHYVLDAFDGDLLCRLEGHLGLERGKTGNSLGVVPDRGISGEEVCWTPDSRFVVSGSQTGKIHVWDVAKFLERQPPLTPQSEVPTLNASLSLDGHPGASRCVKFNPRNCMMATAGAELAFWLPEASTDGSKQPGN</sequence>
<dbReference type="InterPro" id="IPR015943">
    <property type="entry name" value="WD40/YVTN_repeat-like_dom_sf"/>
</dbReference>
<feature type="repeat" description="WD" evidence="7">
    <location>
        <begin position="74"/>
        <end position="108"/>
    </location>
</feature>
<dbReference type="PANTHER" id="PTHR19861">
    <property type="entry name" value="WD40 REPEAT PROTEIN SWD2"/>
    <property type="match status" value="1"/>
</dbReference>
<evidence type="ECO:0000313" key="9">
    <source>
        <dbReference type="Proteomes" id="UP000602905"/>
    </source>
</evidence>
<dbReference type="Proteomes" id="UP000602905">
    <property type="component" value="Unassembled WGS sequence"/>
</dbReference>
<feature type="repeat" description="WD" evidence="7">
    <location>
        <begin position="320"/>
        <end position="343"/>
    </location>
</feature>
<evidence type="ECO:0000256" key="3">
    <source>
        <dbReference type="ARBA" id="ARBA00022472"/>
    </source>
</evidence>
<evidence type="ECO:0000256" key="6">
    <source>
        <dbReference type="ARBA" id="ARBA00023242"/>
    </source>
</evidence>
<dbReference type="InterPro" id="IPR036322">
    <property type="entry name" value="WD40_repeat_dom_sf"/>
</dbReference>
<name>A0A8H7HIS7_9AGAM</name>
<dbReference type="OrthoDB" id="27537at2759"/>
<comment type="caution">
    <text evidence="8">The sequence shown here is derived from an EMBL/GenBank/DDBJ whole genome shotgun (WGS) entry which is preliminary data.</text>
</comment>
<dbReference type="GO" id="GO:0003682">
    <property type="term" value="F:chromatin binding"/>
    <property type="evidence" value="ECO:0007669"/>
    <property type="project" value="TreeGrafter"/>
</dbReference>
<dbReference type="EMBL" id="JACYCD010000691">
    <property type="protein sequence ID" value="KAF8689034.1"/>
    <property type="molecule type" value="Genomic_DNA"/>
</dbReference>
<accession>A0A8H7HIS7</accession>
<dbReference type="Pfam" id="PF00400">
    <property type="entry name" value="WD40"/>
    <property type="match status" value="3"/>
</dbReference>
<dbReference type="PANTHER" id="PTHR19861:SF0">
    <property type="entry name" value="WD REPEAT-CONTAINING PROTEIN 82"/>
    <property type="match status" value="1"/>
</dbReference>
<dbReference type="FunFam" id="2.130.10.10:FF:001194">
    <property type="entry name" value="Unplaced genomic scaffold supercont1.1, whole genome shotgun sequence"/>
    <property type="match status" value="1"/>
</dbReference>
<dbReference type="PROSITE" id="PS50294">
    <property type="entry name" value="WD_REPEATS_REGION"/>
    <property type="match status" value="1"/>
</dbReference>
<dbReference type="SMART" id="SM00320">
    <property type="entry name" value="WD40"/>
    <property type="match status" value="4"/>
</dbReference>
<dbReference type="InterPro" id="IPR037867">
    <property type="entry name" value="Swd2/WDR82"/>
</dbReference>
<keyword evidence="4 7" id="KW-0853">WD repeat</keyword>
<evidence type="ECO:0000256" key="2">
    <source>
        <dbReference type="ARBA" id="ARBA00005616"/>
    </source>
</evidence>
<dbReference type="GO" id="GO:0006353">
    <property type="term" value="P:DNA-templated transcription termination"/>
    <property type="evidence" value="ECO:0007669"/>
    <property type="project" value="UniProtKB-KW"/>
</dbReference>
<comment type="subcellular location">
    <subcellularLocation>
        <location evidence="1">Nucleus</location>
    </subcellularLocation>
</comment>
<feature type="repeat" description="WD" evidence="7">
    <location>
        <begin position="153"/>
        <end position="188"/>
    </location>
</feature>
<keyword evidence="3" id="KW-0805">Transcription regulation</keyword>
<comment type="similarity">
    <text evidence="2">Belongs to the WD repeat SWD2 family.</text>
</comment>
<evidence type="ECO:0000256" key="7">
    <source>
        <dbReference type="PROSITE-ProRule" id="PRU00221"/>
    </source>
</evidence>
<dbReference type="Gene3D" id="2.130.10.10">
    <property type="entry name" value="YVTN repeat-like/Quinoprotein amine dehydrogenase"/>
    <property type="match status" value="2"/>
</dbReference>
<dbReference type="PROSITE" id="PS50082">
    <property type="entry name" value="WD_REPEATS_2"/>
    <property type="match status" value="3"/>
</dbReference>
<dbReference type="GO" id="GO:0048188">
    <property type="term" value="C:Set1C/COMPASS complex"/>
    <property type="evidence" value="ECO:0007669"/>
    <property type="project" value="TreeGrafter"/>
</dbReference>
<dbReference type="PRINTS" id="PR00320">
    <property type="entry name" value="GPROTEINBRPT"/>
</dbReference>
<protein>
    <submittedName>
        <fullName evidence="8">WD40 repeat-like protein</fullName>
    </submittedName>
</protein>
<feature type="non-terminal residue" evidence="8">
    <location>
        <position position="411"/>
    </location>
</feature>